<dbReference type="PROSITE" id="PS50984">
    <property type="entry name" value="TRUD"/>
    <property type="match status" value="1"/>
</dbReference>
<dbReference type="SUPFAM" id="SSF55120">
    <property type="entry name" value="Pseudouridine synthase"/>
    <property type="match status" value="1"/>
</dbReference>
<comment type="function">
    <text evidence="4">Responsible for synthesis of pseudouridine from uracil-13 in transfer RNAs.</text>
</comment>
<dbReference type="EC" id="5.4.99.27" evidence="4"/>
<accession>A0ABS7WU82</accession>
<evidence type="ECO:0000313" key="6">
    <source>
        <dbReference type="EMBL" id="MBZ9566165.1"/>
    </source>
</evidence>
<name>A0ABS7WU82_9GAMM</name>
<comment type="similarity">
    <text evidence="1 4">Belongs to the pseudouridine synthase TruD family.</text>
</comment>
<dbReference type="InterPro" id="IPR020103">
    <property type="entry name" value="PsdUridine_synth_cat_dom_sf"/>
</dbReference>
<sequence length="346" mass="38047">MPVPAWPPDWPRAHGDPPVAGEYRLVPEDFVVEEWLGFAPEGEGEHLWLWLEKRDLGTPELARRVARACEVTPRDVGYAGMKDRFAVTRQWLSVHLPGREAPTDLAERLAAAQVTLLEQARHPRKLKRGVHRGNRFRLRLGGSAVVHPAFASRWERIREAGVPNYFGPQRFGPEGRNLQRACGILARGWRKRDDRQGMLLSAARSYLFNELLAERVRRGDWDRALPGEVLMLDGTQSLFVAEAPDAELAGRVAAGDVHPAGLLWGAGESTAREAAAALEQGLGAAHAGLCAALAESGVRTARRALRVRPVAAELRHEGETATLGFTLPRGAFATAVLRELLCHPTL</sequence>
<evidence type="ECO:0000313" key="7">
    <source>
        <dbReference type="Proteomes" id="UP001319883"/>
    </source>
</evidence>
<keyword evidence="2 4" id="KW-0819">tRNA processing</keyword>
<evidence type="ECO:0000256" key="2">
    <source>
        <dbReference type="ARBA" id="ARBA00022694"/>
    </source>
</evidence>
<dbReference type="InterPro" id="IPR011760">
    <property type="entry name" value="PsdUridine_synth_TruD_insert"/>
</dbReference>
<dbReference type="InterPro" id="IPR043165">
    <property type="entry name" value="TruD_insert_sf"/>
</dbReference>
<dbReference type="HAMAP" id="MF_01082">
    <property type="entry name" value="TruD"/>
    <property type="match status" value="1"/>
</dbReference>
<evidence type="ECO:0000256" key="1">
    <source>
        <dbReference type="ARBA" id="ARBA00007953"/>
    </source>
</evidence>
<organism evidence="6 7">
    <name type="scientific">Modicisalibacter tunisiensis</name>
    <dbReference type="NCBI Taxonomy" id="390637"/>
    <lineage>
        <taxon>Bacteria</taxon>
        <taxon>Pseudomonadati</taxon>
        <taxon>Pseudomonadota</taxon>
        <taxon>Gammaproteobacteria</taxon>
        <taxon>Oceanospirillales</taxon>
        <taxon>Halomonadaceae</taxon>
        <taxon>Modicisalibacter</taxon>
    </lineage>
</organism>
<comment type="caution">
    <text evidence="6">The sequence shown here is derived from an EMBL/GenBank/DDBJ whole genome shotgun (WGS) entry which is preliminary data.</text>
</comment>
<dbReference type="PANTHER" id="PTHR47811:SF1">
    <property type="entry name" value="TRNA PSEUDOURIDINE SYNTHASE D"/>
    <property type="match status" value="1"/>
</dbReference>
<feature type="active site" description="Nucleophile" evidence="4">
    <location>
        <position position="83"/>
    </location>
</feature>
<dbReference type="PROSITE" id="PS01268">
    <property type="entry name" value="UPF0024"/>
    <property type="match status" value="1"/>
</dbReference>
<dbReference type="CDD" id="cd02575">
    <property type="entry name" value="PseudoU_synth_EcTruD"/>
    <property type="match status" value="1"/>
</dbReference>
<evidence type="ECO:0000259" key="5">
    <source>
        <dbReference type="PROSITE" id="PS50984"/>
    </source>
</evidence>
<keyword evidence="7" id="KW-1185">Reference proteome</keyword>
<dbReference type="InterPro" id="IPR050170">
    <property type="entry name" value="TruD_pseudoU_synthase"/>
</dbReference>
<dbReference type="Pfam" id="PF01142">
    <property type="entry name" value="TruD"/>
    <property type="match status" value="2"/>
</dbReference>
<dbReference type="InterPro" id="IPR001656">
    <property type="entry name" value="PsdUridine_synth_TruD"/>
</dbReference>
<dbReference type="Gene3D" id="3.30.2350.20">
    <property type="entry name" value="TruD, catalytic domain"/>
    <property type="match status" value="1"/>
</dbReference>
<reference evidence="6 7" key="1">
    <citation type="submission" date="2021-05" db="EMBL/GenBank/DDBJ databases">
        <title>Petroleum and Energy Research Collection (APPE): ex situ preservation of microbial diversity associated with the oil industry and exploitation of its biotechnological potential.</title>
        <authorList>
            <person name="Paixao C.T.M."/>
            <person name="Gomes M.B."/>
            <person name="Oliveira V.M."/>
        </authorList>
    </citation>
    <scope>NUCLEOTIDE SEQUENCE [LARGE SCALE GENOMIC DNA]</scope>
    <source>
        <strain evidence="6 7">LIT2</strain>
    </source>
</reference>
<dbReference type="PANTHER" id="PTHR47811">
    <property type="entry name" value="TRNA PSEUDOURIDINE SYNTHASE D"/>
    <property type="match status" value="1"/>
</dbReference>
<comment type="catalytic activity">
    <reaction evidence="4">
        <text>uridine(13) in tRNA = pseudouridine(13) in tRNA</text>
        <dbReference type="Rhea" id="RHEA:42540"/>
        <dbReference type="Rhea" id="RHEA-COMP:10105"/>
        <dbReference type="Rhea" id="RHEA-COMP:10106"/>
        <dbReference type="ChEBI" id="CHEBI:65314"/>
        <dbReference type="ChEBI" id="CHEBI:65315"/>
        <dbReference type="EC" id="5.4.99.27"/>
    </reaction>
</comment>
<proteinExistence type="inferred from homology"/>
<evidence type="ECO:0000256" key="4">
    <source>
        <dbReference type="HAMAP-Rule" id="MF_01082"/>
    </source>
</evidence>
<dbReference type="InterPro" id="IPR042214">
    <property type="entry name" value="TruD_catalytic"/>
</dbReference>
<dbReference type="Proteomes" id="UP001319883">
    <property type="component" value="Unassembled WGS sequence"/>
</dbReference>
<protein>
    <recommendedName>
        <fullName evidence="4">tRNA pseudouridine synthase D</fullName>
        <ecNumber evidence="4">5.4.99.27</ecNumber>
    </recommendedName>
    <alternativeName>
        <fullName evidence="4">tRNA pseudouridine(13) synthase</fullName>
    </alternativeName>
    <alternativeName>
        <fullName evidence="4">tRNA pseudouridylate synthase D</fullName>
    </alternativeName>
    <alternativeName>
        <fullName evidence="4">tRNA-uridine isomerase D</fullName>
    </alternativeName>
</protein>
<evidence type="ECO:0000256" key="3">
    <source>
        <dbReference type="ARBA" id="ARBA00023235"/>
    </source>
</evidence>
<dbReference type="EMBL" id="JAGXFD010000001">
    <property type="protein sequence ID" value="MBZ9566165.1"/>
    <property type="molecule type" value="Genomic_DNA"/>
</dbReference>
<dbReference type="InterPro" id="IPR020119">
    <property type="entry name" value="PsdUridine_synth_TruD_CS"/>
</dbReference>
<keyword evidence="3 4" id="KW-0413">Isomerase</keyword>
<gene>
    <name evidence="4" type="primary">truD</name>
    <name evidence="6" type="ORF">KGQ91_00435</name>
</gene>
<dbReference type="Gene3D" id="3.30.2340.10">
    <property type="entry name" value="TruD, insertion domain"/>
    <property type="match status" value="1"/>
</dbReference>
<feature type="domain" description="TRUD" evidence="5">
    <location>
        <begin position="161"/>
        <end position="307"/>
    </location>
</feature>